<keyword evidence="1" id="KW-0812">Transmembrane</keyword>
<evidence type="ECO:0000256" key="1">
    <source>
        <dbReference type="SAM" id="Phobius"/>
    </source>
</evidence>
<keyword evidence="3" id="KW-1185">Reference proteome</keyword>
<keyword evidence="1" id="KW-1133">Transmembrane helix</keyword>
<dbReference type="EMBL" id="FRDJ01000016">
    <property type="protein sequence ID" value="SHN69345.1"/>
    <property type="molecule type" value="Genomic_DNA"/>
</dbReference>
<evidence type="ECO:0000313" key="3">
    <source>
        <dbReference type="Proteomes" id="UP000184207"/>
    </source>
</evidence>
<evidence type="ECO:0008006" key="4">
    <source>
        <dbReference type="Google" id="ProtNLM"/>
    </source>
</evidence>
<keyword evidence="1" id="KW-0472">Membrane</keyword>
<dbReference type="RefSeq" id="WP_072760983.1">
    <property type="nucleotide sequence ID" value="NZ_FRDJ01000016.1"/>
</dbReference>
<sequence length="204" mass="23375">MGKIKSCILVIFGLLVTIVVLGFVWNEFFANRNEENTSVNQEEENTSVNQENVVILKKLQEVLQLDLVKYEIEKVFGKRVENRFLNIPFGDKELILMCKADVTAYVDVSNLTSADVVVEDRTVKLTLPSPRIESRFLEQPTVLKKDDYESLEEWQQLENEVLQEIEEDAKRAGIIEEAKAQASYIVKNLVTLLGFEDVEITFVD</sequence>
<accession>A0A1M7TF58</accession>
<evidence type="ECO:0000313" key="2">
    <source>
        <dbReference type="EMBL" id="SHN69345.1"/>
    </source>
</evidence>
<protein>
    <recommendedName>
        <fullName evidence="4">DUF4230 domain-containing protein</fullName>
    </recommendedName>
</protein>
<dbReference type="Proteomes" id="UP000184207">
    <property type="component" value="Unassembled WGS sequence"/>
</dbReference>
<gene>
    <name evidence="2" type="ORF">SAMN02745226_01935</name>
</gene>
<name>A0A1M7TF58_FERGO</name>
<feature type="transmembrane region" description="Helical" evidence="1">
    <location>
        <begin position="7"/>
        <end position="25"/>
    </location>
</feature>
<organism evidence="2 3">
    <name type="scientific">Fervidobacterium gondwanense DSM 13020</name>
    <dbReference type="NCBI Taxonomy" id="1121883"/>
    <lineage>
        <taxon>Bacteria</taxon>
        <taxon>Thermotogati</taxon>
        <taxon>Thermotogota</taxon>
        <taxon>Thermotogae</taxon>
        <taxon>Thermotogales</taxon>
        <taxon>Fervidobacteriaceae</taxon>
        <taxon>Fervidobacterium</taxon>
    </lineage>
</organism>
<proteinExistence type="predicted"/>
<dbReference type="InterPro" id="IPR025324">
    <property type="entry name" value="DUF4230"/>
</dbReference>
<dbReference type="Pfam" id="PF14014">
    <property type="entry name" value="DUF4230"/>
    <property type="match status" value="1"/>
</dbReference>
<dbReference type="AlphaFoldDB" id="A0A1M7TF58"/>
<reference evidence="3" key="1">
    <citation type="submission" date="2016-12" db="EMBL/GenBank/DDBJ databases">
        <authorList>
            <person name="Varghese N."/>
            <person name="Submissions S."/>
        </authorList>
    </citation>
    <scope>NUCLEOTIDE SEQUENCE [LARGE SCALE GENOMIC DNA]</scope>
    <source>
        <strain evidence="3">DSM 13020</strain>
    </source>
</reference>